<feature type="domain" description="Methyltransferase" evidence="1">
    <location>
        <begin position="80"/>
        <end position="172"/>
    </location>
</feature>
<evidence type="ECO:0000259" key="1">
    <source>
        <dbReference type="Pfam" id="PF13649"/>
    </source>
</evidence>
<sequence length="263" mass="28844">MDECTQGIVDMPRAGPNASWLSRRLQTDRLEYLDRDDVDDLKQKVVRAIDRGGRRPRFGTYEKYARITLDEVSDRPAPRILELGSGLGGLSRKLLEFHPSAQVTITDIDPSFVAGIAASDLGSHPRATVRVMDATAIDAPDRYFDLALFALSLHHLPPELATRVFAEGTRAARKLLIIDVHRPSPPVHLAMLAAVLPFTRVAAIHDAVISGLRAYSPSAIRALAHHADPTIAIEFRDHRTGPTVVLAGRPQQTLSKPHGSQID</sequence>
<reference evidence="3" key="1">
    <citation type="submission" date="2016-06" db="EMBL/GenBank/DDBJ databases">
        <authorList>
            <person name="Sutton G."/>
            <person name="Brinkac L."/>
            <person name="Sanka R."/>
            <person name="Adams M."/>
            <person name="Lau E."/>
            <person name="Mehaffy C."/>
            <person name="Tameris M."/>
            <person name="Hatherill M."/>
            <person name="Hanekom W."/>
            <person name="Mahomed H."/>
            <person name="Mcshane H."/>
        </authorList>
    </citation>
    <scope>NUCLEOTIDE SEQUENCE [LARGE SCALE GENOMIC DNA]</scope>
    <source>
        <strain evidence="3">852002-51209_SCH5440388</strain>
    </source>
</reference>
<dbReference type="OrthoDB" id="4125239at2"/>
<dbReference type="Proteomes" id="UP000093902">
    <property type="component" value="Unassembled WGS sequence"/>
</dbReference>
<keyword evidence="2" id="KW-0808">Transferase</keyword>
<comment type="caution">
    <text evidence="2">The sequence shown here is derived from an EMBL/GenBank/DDBJ whole genome shotgun (WGS) entry which is preliminary data.</text>
</comment>
<organism evidence="2 3">
    <name type="scientific">Mycolicibacterium peregrinum</name>
    <name type="common">Mycobacterium peregrinum</name>
    <dbReference type="NCBI Taxonomy" id="43304"/>
    <lineage>
        <taxon>Bacteria</taxon>
        <taxon>Bacillati</taxon>
        <taxon>Actinomycetota</taxon>
        <taxon>Actinomycetes</taxon>
        <taxon>Mycobacteriales</taxon>
        <taxon>Mycobacteriaceae</taxon>
        <taxon>Mycolicibacterium</taxon>
    </lineage>
</organism>
<gene>
    <name evidence="2" type="ORF">A5792_31420</name>
</gene>
<evidence type="ECO:0000313" key="3">
    <source>
        <dbReference type="Proteomes" id="UP000093902"/>
    </source>
</evidence>
<dbReference type="InterPro" id="IPR041698">
    <property type="entry name" value="Methyltransf_25"/>
</dbReference>
<proteinExistence type="predicted"/>
<protein>
    <submittedName>
        <fullName evidence="2">Methyltransferase type 11</fullName>
    </submittedName>
</protein>
<dbReference type="GO" id="GO:0032259">
    <property type="term" value="P:methylation"/>
    <property type="evidence" value="ECO:0007669"/>
    <property type="project" value="UniProtKB-KW"/>
</dbReference>
<evidence type="ECO:0000313" key="2">
    <source>
        <dbReference type="EMBL" id="OBB23890.1"/>
    </source>
</evidence>
<dbReference type="InterPro" id="IPR029063">
    <property type="entry name" value="SAM-dependent_MTases_sf"/>
</dbReference>
<dbReference type="EMBL" id="LZSO01000042">
    <property type="protein sequence ID" value="OBB23890.1"/>
    <property type="molecule type" value="Genomic_DNA"/>
</dbReference>
<dbReference type="AlphaFoldDB" id="A0A1A0QNW5"/>
<dbReference type="SUPFAM" id="SSF53335">
    <property type="entry name" value="S-adenosyl-L-methionine-dependent methyltransferases"/>
    <property type="match status" value="1"/>
</dbReference>
<dbReference type="Pfam" id="PF13649">
    <property type="entry name" value="Methyltransf_25"/>
    <property type="match status" value="1"/>
</dbReference>
<name>A0A1A0QNW5_MYCPR</name>
<accession>A0A1A0QNW5</accession>
<dbReference type="RefSeq" id="WP_064936584.1">
    <property type="nucleotide sequence ID" value="NZ_LZSO01000042.1"/>
</dbReference>
<keyword evidence="2" id="KW-0489">Methyltransferase</keyword>
<dbReference type="GO" id="GO:0008168">
    <property type="term" value="F:methyltransferase activity"/>
    <property type="evidence" value="ECO:0007669"/>
    <property type="project" value="UniProtKB-KW"/>
</dbReference>
<dbReference type="Gene3D" id="3.40.50.150">
    <property type="entry name" value="Vaccinia Virus protein VP39"/>
    <property type="match status" value="1"/>
</dbReference>